<dbReference type="FunFam" id="2.60.40.10:FF:000050">
    <property type="entry name" value="Titin isoform B"/>
    <property type="match status" value="13"/>
</dbReference>
<feature type="compositionally biased region" description="Basic and acidic residues" evidence="14">
    <location>
        <begin position="2107"/>
        <end position="2116"/>
    </location>
</feature>
<dbReference type="SUPFAM" id="SSF48065">
    <property type="entry name" value="DBL homology domain (DH-domain)"/>
    <property type="match status" value="1"/>
</dbReference>
<evidence type="ECO:0000256" key="11">
    <source>
        <dbReference type="ARBA" id="ARBA00023242"/>
    </source>
</evidence>
<feature type="region of interest" description="Disordered" evidence="14">
    <location>
        <begin position="2577"/>
        <end position="2608"/>
    </location>
</feature>
<evidence type="ECO:0000256" key="4">
    <source>
        <dbReference type="ARBA" id="ARBA00022443"/>
    </source>
</evidence>
<feature type="region of interest" description="Disordered" evidence="14">
    <location>
        <begin position="2297"/>
        <end position="2328"/>
    </location>
</feature>
<feature type="domain" description="Ig-like" evidence="18">
    <location>
        <begin position="4151"/>
        <end position="4234"/>
    </location>
</feature>
<dbReference type="InterPro" id="IPR003598">
    <property type="entry name" value="Ig_sub2"/>
</dbReference>
<dbReference type="InterPro" id="IPR011993">
    <property type="entry name" value="PH-like_dom_sf"/>
</dbReference>
<dbReference type="FunFam" id="2.60.40.10:FF:000147">
    <property type="entry name" value="Myosin light chain kinase"/>
    <property type="match status" value="1"/>
</dbReference>
<feature type="domain" description="Ig-like" evidence="18">
    <location>
        <begin position="4062"/>
        <end position="4145"/>
    </location>
</feature>
<keyword evidence="11" id="KW-0539">Nucleus</keyword>
<evidence type="ECO:0000256" key="14">
    <source>
        <dbReference type="SAM" id="MobiDB-lite"/>
    </source>
</evidence>
<protein>
    <submittedName>
        <fullName evidence="20">Titin-like</fullName>
    </submittedName>
</protein>
<dbReference type="CDD" id="cd00063">
    <property type="entry name" value="FN3"/>
    <property type="match status" value="12"/>
</dbReference>
<feature type="compositionally biased region" description="Basic and acidic residues" evidence="14">
    <location>
        <begin position="1783"/>
        <end position="1810"/>
    </location>
</feature>
<keyword evidence="12" id="KW-0393">Immunoglobulin domain</keyword>
<feature type="domain" description="Ig-like" evidence="18">
    <location>
        <begin position="610"/>
        <end position="701"/>
    </location>
</feature>
<evidence type="ECO:0000256" key="8">
    <source>
        <dbReference type="ARBA" id="ARBA00022741"/>
    </source>
</evidence>
<evidence type="ECO:0000313" key="21">
    <source>
        <dbReference type="Proteomes" id="UP001162480"/>
    </source>
</evidence>
<evidence type="ECO:0000256" key="3">
    <source>
        <dbReference type="ARBA" id="ARBA00006692"/>
    </source>
</evidence>
<feature type="domain" description="DH" evidence="17">
    <location>
        <begin position="4558"/>
        <end position="4732"/>
    </location>
</feature>
<organism evidence="20 21">
    <name type="scientific">Octopus vulgaris</name>
    <name type="common">Common octopus</name>
    <dbReference type="NCBI Taxonomy" id="6645"/>
    <lineage>
        <taxon>Eukaryota</taxon>
        <taxon>Metazoa</taxon>
        <taxon>Spiralia</taxon>
        <taxon>Lophotrochozoa</taxon>
        <taxon>Mollusca</taxon>
        <taxon>Cephalopoda</taxon>
        <taxon>Coleoidea</taxon>
        <taxon>Octopodiformes</taxon>
        <taxon>Octopoda</taxon>
        <taxon>Incirrata</taxon>
        <taxon>Octopodidae</taxon>
        <taxon>Octopus</taxon>
    </lineage>
</organism>
<evidence type="ECO:0000256" key="7">
    <source>
        <dbReference type="ARBA" id="ARBA00022737"/>
    </source>
</evidence>
<evidence type="ECO:0000256" key="10">
    <source>
        <dbReference type="ARBA" id="ARBA00023157"/>
    </source>
</evidence>
<dbReference type="InterPro" id="IPR003599">
    <property type="entry name" value="Ig_sub"/>
</dbReference>
<dbReference type="InterPro" id="IPR013098">
    <property type="entry name" value="Ig_I-set"/>
</dbReference>
<feature type="domain" description="Ig-like" evidence="18">
    <location>
        <begin position="706"/>
        <end position="790"/>
    </location>
</feature>
<accession>A0AA36EX16</accession>
<dbReference type="PROSITE" id="PS50002">
    <property type="entry name" value="SH3"/>
    <property type="match status" value="1"/>
</dbReference>
<evidence type="ECO:0000259" key="16">
    <source>
        <dbReference type="PROSITE" id="PS50003"/>
    </source>
</evidence>
<feature type="domain" description="Ig-like" evidence="18">
    <location>
        <begin position="1603"/>
        <end position="1686"/>
    </location>
</feature>
<feature type="compositionally biased region" description="Basic and acidic residues" evidence="14">
    <location>
        <begin position="2297"/>
        <end position="2307"/>
    </location>
</feature>
<feature type="compositionally biased region" description="Low complexity" evidence="14">
    <location>
        <begin position="2178"/>
        <end position="2188"/>
    </location>
</feature>
<feature type="domain" description="Fibronectin type-III" evidence="19">
    <location>
        <begin position="5872"/>
        <end position="5972"/>
    </location>
</feature>
<dbReference type="InterPro" id="IPR036116">
    <property type="entry name" value="FN3_sf"/>
</dbReference>
<feature type="compositionally biased region" description="Basic and acidic residues" evidence="14">
    <location>
        <begin position="2124"/>
        <end position="2137"/>
    </location>
</feature>
<keyword evidence="9" id="KW-0067">ATP-binding</keyword>
<dbReference type="SMART" id="SM00409">
    <property type="entry name" value="IG"/>
    <property type="match status" value="32"/>
</dbReference>
<dbReference type="Proteomes" id="UP001162480">
    <property type="component" value="Chromosome 1"/>
</dbReference>
<feature type="region of interest" description="Disordered" evidence="14">
    <location>
        <begin position="2219"/>
        <end position="2265"/>
    </location>
</feature>
<feature type="compositionally biased region" description="Low complexity" evidence="14">
    <location>
        <begin position="2226"/>
        <end position="2238"/>
    </location>
</feature>
<evidence type="ECO:0000256" key="1">
    <source>
        <dbReference type="ARBA" id="ARBA00004123"/>
    </source>
</evidence>
<feature type="compositionally biased region" description="Basic and acidic residues" evidence="14">
    <location>
        <begin position="1987"/>
        <end position="1996"/>
    </location>
</feature>
<feature type="domain" description="Ig-like" evidence="18">
    <location>
        <begin position="3676"/>
        <end position="3759"/>
    </location>
</feature>
<feature type="domain" description="Fibronectin type-III" evidence="19">
    <location>
        <begin position="6281"/>
        <end position="6384"/>
    </location>
</feature>
<dbReference type="CDD" id="cd00160">
    <property type="entry name" value="RhoGEF"/>
    <property type="match status" value="1"/>
</dbReference>
<dbReference type="InterPro" id="IPR036028">
    <property type="entry name" value="SH3-like_dom_sf"/>
</dbReference>
<feature type="domain" description="Ig-like" evidence="18">
    <location>
        <begin position="1054"/>
        <end position="1138"/>
    </location>
</feature>
<feature type="domain" description="Fibronectin type-III" evidence="19">
    <location>
        <begin position="6087"/>
        <end position="6184"/>
    </location>
</feature>
<feature type="domain" description="Ig-like" evidence="18">
    <location>
        <begin position="4250"/>
        <end position="4333"/>
    </location>
</feature>
<feature type="domain" description="Fibronectin type-III" evidence="19">
    <location>
        <begin position="6388"/>
        <end position="6483"/>
    </location>
</feature>
<feature type="region of interest" description="Disordered" evidence="14">
    <location>
        <begin position="2637"/>
        <end position="2666"/>
    </location>
</feature>
<dbReference type="GO" id="GO:0045214">
    <property type="term" value="P:sarcomere organization"/>
    <property type="evidence" value="ECO:0007669"/>
    <property type="project" value="UniProtKB-ARBA"/>
</dbReference>
<feature type="compositionally biased region" description="Basic and acidic residues" evidence="14">
    <location>
        <begin position="2064"/>
        <end position="2077"/>
    </location>
</feature>
<dbReference type="SUPFAM" id="SSF50044">
    <property type="entry name" value="SH3-domain"/>
    <property type="match status" value="1"/>
</dbReference>
<dbReference type="FunFam" id="2.60.40.10:FF:000107">
    <property type="entry name" value="Myosin, light chain kinase a"/>
    <property type="match status" value="1"/>
</dbReference>
<feature type="region of interest" description="Disordered" evidence="14">
    <location>
        <begin position="3032"/>
        <end position="3063"/>
    </location>
</feature>
<evidence type="ECO:0000256" key="12">
    <source>
        <dbReference type="ARBA" id="ARBA00023319"/>
    </source>
</evidence>
<feature type="domain" description="Fibronectin type-III" evidence="19">
    <location>
        <begin position="6486"/>
        <end position="6588"/>
    </location>
</feature>
<dbReference type="InterPro" id="IPR035899">
    <property type="entry name" value="DBL_dom_sf"/>
</dbReference>
<dbReference type="SMART" id="SM00325">
    <property type="entry name" value="RhoGEF"/>
    <property type="match status" value="1"/>
</dbReference>
<dbReference type="InterPro" id="IPR036179">
    <property type="entry name" value="Ig-like_dom_sf"/>
</dbReference>
<dbReference type="PROSITE" id="PS50853">
    <property type="entry name" value="FN3"/>
    <property type="match status" value="12"/>
</dbReference>
<evidence type="ECO:0000259" key="19">
    <source>
        <dbReference type="PROSITE" id="PS50853"/>
    </source>
</evidence>
<dbReference type="PROSITE" id="PS50835">
    <property type="entry name" value="IG_LIKE"/>
    <property type="match status" value="32"/>
</dbReference>
<dbReference type="EMBL" id="OX597814">
    <property type="protein sequence ID" value="CAI9716212.1"/>
    <property type="molecule type" value="Genomic_DNA"/>
</dbReference>
<sequence length="7002" mass="793599">MTGITKSCSPSCISVSMPGKAEVVLGGSKRFECQVVGNPRPSIRWFKDGIDITNKTRYNFEYDKDGIISMYIENVLQSDGGFYRCRAENSQGVATTAAYLHIIHDMLNGDDRSTTHIMDAMQAETRESYEDDKYKSILSSMSRQEVQTSKSSKMMKSQSVDVYSYEEIMKSDKRRISLDDIVDSEHMESVSEMMSKKSRVDTTKQDSLKKATEYERKMSPDKPEEEEEIFENGNATEEDDGRCPPAITSISEDVYTKEEKTVTLECCITGYPEPDVKWFKDGNAIRTNYNFTLRKKNDKYSLEIAAATEKDSGKYTVTAHNTEGTKIGDIMVNVESLKEKPKFLEEPISQKVRISKSCIFSCKVSGYPKPHIKWMKNEEILTSREDIKIYESEGRHILKFTNASDQHMGKYTCIAENQYGTTSTEFEFEVGDIGAYFLEELSDVTVDEKQMAIFTCISAEEYPSVTWLKDGKKIIETDRTEIIIDRKLHKLIIKRVTAEDRGDYTCVIEKASTKANLKVNEINTGFSKKLTSLTVDEKQTAIFMCVSIQENITVTWLKNGKKIKETERVEVTTDKRLHKLIIKHVTAEDDGEYSCVIDDISTSAKLKVNEQTSGFSQKLKSLTVEEKQIAIFTCVTVQDNVLVTWLKNGENLKETERVETSSDRRLHKLIIKHANAEDTAEYSCVADGISTAANLKVNELTKGFSQKLTSVTVDERQMAIFTCVSVRDDVMVTWMKDGKKLKETDRTEMTTDRRLHKLIIKHTTADDTGEYSCMVDDISTKANLKVNEITTGFSQKLTDLAIDEKQMAILTCVTVQGNVLATWLKNGEILKGTKRIETTTDGRLQRLIIKHVNAEDTGEYSCVVDGVATKAKLKVNEMTAGFSQKLKCLTVDERQIAILTCVSVQDDVLVTWLKDGEKLTDTDRIETSTDRRLHKLIINHVNMEDTGEYSCVVDGIATTAKLIVHEKKIAFSKKLTDKRVFKDETIELVCESLENVEVVWTKDGLEITSDERTEIINEGKVHKLRIKNVTDEDTAEYKCFVGELYTESNLTVEEDTLRFTKQLCEVRVTESNTAIFTCEMSKENIRVTWLKDDEELKLDDRMELKVDKKVHTLIINNVTVEDQGDYTCVAGTVSTTTSKLVEETETYEEIVQEVKPEFIKPLTEVKVKEQETATFMCETNIDCLDPVWLKDGNLIFENERTKFITEQNKYKLIISDVKVEDRGEYSCLIDQISTSAKLHVEEIQPEFTKHLQDVTVKEEEIATFVCELSKDNVKVDWFKNGIKLTANKRIQIITEKRIQKLIIRKVTLEDFGEYSCTIGNVSTTAKLIVEEIKSEFTKELKEIHVTECDDGEFSCEVSKEYIQVVWFKDGKQIQEDQRIKIVTERKIRKLVIRDVRIEDQGEYKCMIGELFTSASLSVKEMKASFTQELAEEVKIETNETVTLSCEMSEENIKAAWLKDGKVLQSDNRIKMVTEKTTQKLIINKVTSEDTGVYTCKVGKISTTARLVVEKTKKSEFTTKLTEQKIRITETAIFTCEVDREDVTCVWLKDGKEIKSTERIEIITEKRIHKLIIHNVKAEDKGEYSCVVGEVSTSARLVVEESKAEFTTKLTEQKIRVTETAVFTCEVDKEDVSCVWLKDGKEIKTNERIKIVTEKKTHKLIIHNVTAEDSGEYKCVAGEVSTTAKLVVDQQTTESKDSFEIVTETEIHTDETFNIGTTVEVETETSTRTEKQSQVEFSVDVTEEEYPREVETETSIRAEVETETSTRTEKQSQVEFSVDVTEEEYQREVETETSIRAEVETETSTRTEKQSQVEFSVDVTEEEYPREVETETSIHAEVETETSTRTEKQSQVEFSVDVTEEEYPREVETETSIRAEVETETSTRTEKQSQVEFSVDVTEEEYPRESVPETEYWIDRPHAEQIEIISETITRGEKRSKVEAAHEKPSEIESTVEIVTEKVTRTETRSEVESTVEQPSQVDASVEIVTETESRIEKPSEIESTVEVVTEKVTRTETRSEVESAVDIVTQEERPREQPSQVDATVEIITETESRIEKPSEIESTVEVVTEKVTRTETRSEIESTVDIVTQEERPREQPSQVDATVEIVTETESRIEKPSEIESTVEVVTEKVTRTETRSEVESTVDIVTQEEPARDQPSQVDATVEIVTETESRIEKPSEIESTVEVVTEQVTRTETRSEVESTVEQPSEVDATISIVTETESRIEKPSEIQSTVEVTTETVTRTETRSEVESSVDVVTQDERPKEQPSEIDATVKIVTETESRIEKPSGIESTVEVVTEKVTRTEPRSDVDSTFDVVTQDERPREQPSEVDATVKVVTETESRIEKPSGVESTVEVVTEKVTRTETRSVVESSVEQPSEAEATVEIITETESRIEKPSQIESAVEVVTEQVTRTETRSVVESTVEQASEAEATVEIVTETESRIEKPSEIESTVEIVTETESRIEKPSEVESTVETLTEPEYWIDRPYAEKIETIRETIVRGEKPSDVDSTYEVVTEKVTRTETRSEVESTVDIVTQEELPREQPTEVDATVEIIQETESRLEKPSEIESTVEIVTEKVTRTETRSEVESTADIVTQEERPREQPTEVDATVEIIQETESRIEKPSEIESTVEIVTEKVTRTETRSEVESTADIVTQEERPREQPTEVDATVEIIQETESRIEKPSEIESTVEIVTEKVTRTETRSEVESTVDIVTQEERPREQPSGVEATVEIITETESRIEKPSEVESTVEHLTEPEYWIDRPHAETIETISETIVRGEKLSDVESTYEKLFAVKSTVAKLSEVESTVEQPSEVETTVEKPSEIESTVETRSEVESSVDIVTQDERPIEQPSEAETTVEIVTETESRIEKPSEVETTVEVVTEKVTRTETRPEVETSVEPLTEPEYWIDRPYAETIEIIKETIIRGEKPSEVESTFETPSEVESAVEVVTEQVTHTEKPSEVESTVEVVTEKVTRTETRSEVESTVDIVTQEERPKEEPSEVEATVEIIQETESRIEKPSEVESTVEVVTEKVTRTETRSEVESTVDVVQQDERPKEQPTEAEATVEIMRETETRIEKPTEVESTVEVVTEKVTRTETRSEVESTVDIVTQDERPKEQPSEVEATVEIIRETETRIEKPSDVESTVDIVTETERPKEQPSEAEATVEIITETESRIEKPSSVESTVEVVTEKVTRTETRSEVESSVDIVTQDERPKEQPSEAEATVEIIRETESRIEKPSGVESTVEMVTETVTRTETRSEVESTVDIVTQDERPKEQPSDVEATVEIVRETETRIEKPSDVESTVEIVTEKVTRTETRSEVESTVDIVTQDERPKEQPSEVDATVQFVRETESRIEKPSEVESTVEVVTEKITRTETRSEVEAAFDAKVEFTKTIKDMKVKEKQQATMICEVSKENITVIWKKNGKEIKSDNHIKLASDMKVHQLIIENVTLEDIGEYSCVAGDVSTSATLSVEEIKPEFTKKLTNIKVTEKQKVVLQCELSKETTKVTWKKNGKEIQSDNHLKIVADMKVHQLIIENVTLQDIGEYTCVVGDVSTSATISVEEAPVVKEPDTETKAEFTRKLTNIKMKEKEKAVLICELSKENTKVIWKQNGKEIQSDNHLKIVADMKVHQLIIENVTLQDVGEYSCVTGDVSTSATISVEEAPTVEEPDTEIKPEFTKKLTNIKVKEKEKVVLICELLKENIKVIWKKNGKEIKSDNHLKIVADKKVHQLIIENVTLEDIGEYSCVAGDVSTSATLSVEEIKPEFTKKLTNIKMKEKEKAVLICELSKENTKVIWKKNGKEIQSDNHLKIVADMKVHQLIIEDVTLQDVGEYSCVAGDVSTSATISVEELPAVIEPDTEIKPEFTKKLTNIKLKEKEKAVLVCELSKENIKVTWKKNGKEIQSDDHLKIVADMKVHQMIIENVTLQDIGEYSCATGDVSTLATISVEELPAVIEPDTEIKPEFTKKLTNIKMKEKEKAVLICELSKENIKTIWKKNGKEIQSDNHLKIVADMKVHQLIIENVTLEDIGEYSCVAGDVSTSATISVEEIPAVGEPDTEIKPEFTKKLTNINVKEKEKVVFLCEISKENTKVTWKKNGKEIKSDNHLKIVADKKVHQLIIENVTLEDIGEYSCVAGDVSTSATLSVEEIKPEFTKKLTNIKMKEKEKAVLICELSKENIKTIWKKNGKEIQSDNHLKIVADMKVHQLIIENVTLQDIGEYSCATGDVSTSATISVEEIPVVGEPDTELKPEFTKKLTNIKMKEQEKAVLICELSKENIKVIWKKNGKEIKSDNHLKIVADMKVHQLIIENVTLEDMGEYSCVAGDVSTSATLSVEELPALGEPDIALEKPDGQQADFVSDTKDAVPIYSLVCDFTDTKTNVTLQKDVQVMVLNSTDTEMWVVQSLERRDQVCTVPSKMLTMDKTKEDSISLKRDHKSKSPSGRMSPEVLSSEEEDDSFLHEGFPIYVVLADYKPDEDCTDSIRLSEGQFVEVLDMENSSQWLVRTKPTKSTPAKQGWVPPGYLEIKPAIKSLVKKSTREAFREEIIQISNKQQEASLKRRYALTDILETEREYLHDLETLMDTFYNQMDKPDVPACLKDNKDILFGNIKDIYDFHKNIFMNELCECACFPSKIGGSFLKMAEKFQMYIPFLYHRPEAEILLATEEAKEYLKTCPISDKSLVEYLACPLKRLSIYEQILKDCLRYTVTAGDGVKDLEKAIEMLMKIIKRVEHLRLLEKVEEFPGDIYSLGEVLRHDDVQIWDKEVSKTKGKDRHMFLFPDKILITKKKKPESLTDAPTFAFKSLIDLQNIQISELLEDERRFELWFAEATSEKLTVQAKNNYAKQGWIKDIRAALKQMGIEETDITLEQQEEILRHKKKLAEALEEAAKKKQPSPELPKPTEAQPESDSDRKTDATDYYSLDSYESDTLSYHTATEFDDGTAKPAFKKKICKTVAEEGSPVTLDCVVTGMPAPTVTWFKEDNIIKESDNVKLIDNGEIHTLSIKDTSKLVAGMYTVKATNAHGSIECTAEVTILERIPEEKVSPKPEDTTDSKIPEVAVPEVAVEIKKPEVAVPEVTAEIKKPEVAVPEVAAEIKKPEVAVPEVAAEIKKPEVAVPEVAAEIKKPEVAVPEVAAEIKKPEVAVAEVAAVIKKPEVAVPEVAVEIKKPEVAVPEVAAEIKKPEVAVPEVAAVIKKPEVAVPEVAAEIKKPEVAVPEVAAVIKKPEVAVPEVAVEIKKPEVAVPEVAAEIKKPEVAVPEVAAEIKKPEVAVPEVAAEIKKPEVAVPEVAAEIKKPEVAVPEVAAEIKKPEEKVPEVAVPSEDEGIIVQGEQPQYILKMDDCLVEEGKVAKFECRVVATPDPIVTWMKEGKVIEADERIQLQNINDNIYSLIIPVVKLEDKGRYICWAKNEFGEAYTEAYLNVIPVETVDRTKEQKAPRFIERFDDKSIMEGTMTELKCKISGYPDPFVMWLVNDYEIGPTEDFVVTRDGDMCSLKLKKLSLADTGVYTCRISNPLGEAICSARITVKSEKPHDIYEREPKFIRKLDDTRVHKGRNVCFECTTLGDPQPEIKWYFKGKEIKSSDHYKIESDGKKHSLFVYDVHPDDEGEYTCKASNPKGELTTSAKLTVKDDVSPPKETKKSIYDLPPSFSKRLPNLFVKEGSSVRFECRAIGIPDVEVFWTKDGYPLQPDPRFKLTEFEGNCYLGIENVQPTDLGMYACVITNRAGRAITSGSLNFEIPDEMPARKKFDAKPTIIPDIPVDKRYDDYPDISGCYAGRPSMSDIKPTSARLSWVPAVSADIPSKVGPITYSIESRELPHRSWKPFASGIKGNDHYLDNLNPDTEYMFRIKAENKNFTSEPTAPVMLPRRTAMPSFPLTKPLLPDFGEESTRLAWRPMQLTPESSKRRHTPHTYRLEISELPSNDWIPLASGIPDTSHYIHGLNPEKDYMIRVRAEIDHGVLSEPTYPITLRRAKGISIEWEKYPVYPGIPVDRPYIENLDPTSIRLRWNRLHIPSFRATDDELTYIIEIQQPPEHKWREYASKIPDTSYVIKGLEPNKDYRFRVRAYSPLGVTEPSPPVNMYRTMAKGKSPLDHLDIEQYEPSTVNLRWSRTDIPSYGDGDGSLLFMIESQQPPHPDWHPVVSGVPTTSYHLGDITPARDYNFRVRALSEYGLSPPSRTVALRRFASPIQPPIHNLEIFEERPDILLRWYLIKRPVHEVEYPVIDYIIEQQDIPGYHWHEIARGVTGTSYRIKNLSPNHDYFFRIRANTKGGLSDPTPPIGLYRTPVPPKLSRTDVILSPFGNDSVNLSWKQAEVPAYQHLRSPITYSIFMQEYPSMEWMPVANRITQLNYRVIGLKPDRDYRFRIQAQTDSGISEPTFPVLLQRRPVPQMALYEPHMSDIHPTSIKLSWKEGRLPRGYSKSLSQLLYLIEIQEPPSELWHPLARDISTLSYQVSNLLPDRDYLFRIRAYIGSDLSEPTLPVYLARRAGPPRMTKDIPYVVDITSDSVSLAWRSAEIPSRIVDYSPVSYRIELQEIPFGHWVTVAKGIPTTAFKLDNLHPNKEYAIRIRAENEFGISEPTGALILRKRAVPPCMPHEEPVISDVQPGSLRLSWRVAALPSYLRDKIPITYSIYVQDSPSSKWRPLVAKIPHTSYYLTGLRTDKDYTFRIQAETSFAVSEPSMAIRVPAISQYKRPIETPEIVDIQSKGFQLSWRPTRAPSVGKDYTYAIESQELPSREWKRVVGGVRSTTYKLTDLKPKRNYLFRVRAETGSSSAIEPSIPVSYSRSRVVPQCPIEKPQLYGIEPQAVWISWRRLYISSYNTNIQLRYTIEIREYPSHQWRSYATRVTENFYRITGLKPNCDYHFRIRPETMSGESLEASHPVALYRSAVIPRAPAQRPEITDVDHDSLALRWARVEIPAIVGGDRQLTFMIEKQEPPKYDWSTVASGVTDTKYKVTGLSKSKDYMFRVRGEHPLGHTIPSSPVLYYQTKGAVSKSKLHITDKKKF</sequence>
<feature type="compositionally biased region" description="Basic and acidic residues" evidence="14">
    <location>
        <begin position="2004"/>
        <end position="2017"/>
    </location>
</feature>
<feature type="domain" description="PH" evidence="16">
    <location>
        <begin position="4744"/>
        <end position="4855"/>
    </location>
</feature>
<feature type="domain" description="Fibronectin type-III" evidence="19">
    <location>
        <begin position="5986"/>
        <end position="6083"/>
    </location>
</feature>
<evidence type="ECO:0000256" key="5">
    <source>
        <dbReference type="ARBA" id="ARBA00022490"/>
    </source>
</evidence>
<feature type="domain" description="Ig-like" evidence="18">
    <location>
        <begin position="3478"/>
        <end position="3561"/>
    </location>
</feature>
<dbReference type="Pfam" id="PF00621">
    <property type="entry name" value="RhoGEF"/>
    <property type="match status" value="1"/>
</dbReference>
<feature type="compositionally biased region" description="Basic and acidic residues" evidence="14">
    <location>
        <begin position="2167"/>
        <end position="2176"/>
    </location>
</feature>
<reference evidence="20" key="1">
    <citation type="submission" date="2023-08" db="EMBL/GenBank/DDBJ databases">
        <authorList>
            <person name="Alioto T."/>
            <person name="Alioto T."/>
            <person name="Gomez Garrido J."/>
        </authorList>
    </citation>
    <scope>NUCLEOTIDE SEQUENCE</scope>
</reference>
<dbReference type="GO" id="GO:0060298">
    <property type="term" value="P:positive regulation of sarcomere organization"/>
    <property type="evidence" value="ECO:0007669"/>
    <property type="project" value="UniProtKB-ARBA"/>
</dbReference>
<feature type="compositionally biased region" description="Basic and acidic residues" evidence="14">
    <location>
        <begin position="3191"/>
        <end position="3201"/>
    </location>
</feature>
<dbReference type="FunFam" id="2.60.40.10:FF:000345">
    <property type="entry name" value="Muscle M-line assembly protein unc-89"/>
    <property type="match status" value="1"/>
</dbReference>
<dbReference type="PANTHER" id="PTHR35971:SF5">
    <property type="entry name" value="OBSCURIN LIKE CYTOSKELETAL ADAPTOR 1"/>
    <property type="match status" value="1"/>
</dbReference>
<feature type="compositionally biased region" description="Low complexity" evidence="14">
    <location>
        <begin position="3241"/>
        <end position="3252"/>
    </location>
</feature>
<dbReference type="InterPro" id="IPR052385">
    <property type="entry name" value="Obscurin/Obscurin-like_Reg"/>
</dbReference>
<dbReference type="GO" id="GO:0005085">
    <property type="term" value="F:guanyl-nucleotide exchange factor activity"/>
    <property type="evidence" value="ECO:0007669"/>
    <property type="project" value="InterPro"/>
</dbReference>
<keyword evidence="21" id="KW-1185">Reference proteome</keyword>
<dbReference type="SMART" id="SM00233">
    <property type="entry name" value="PH"/>
    <property type="match status" value="1"/>
</dbReference>
<dbReference type="InterPro" id="IPR001452">
    <property type="entry name" value="SH3_domain"/>
</dbReference>
<dbReference type="GO" id="GO:0005634">
    <property type="term" value="C:nucleus"/>
    <property type="evidence" value="ECO:0007669"/>
    <property type="project" value="UniProtKB-SubCell"/>
</dbReference>
<evidence type="ECO:0000259" key="18">
    <source>
        <dbReference type="PROSITE" id="PS50835"/>
    </source>
</evidence>
<dbReference type="Pfam" id="PF07679">
    <property type="entry name" value="I-set"/>
    <property type="match status" value="32"/>
</dbReference>
<feature type="domain" description="Ig-like" evidence="18">
    <location>
        <begin position="899"/>
        <end position="970"/>
    </location>
</feature>
<feature type="compositionally biased region" description="Basic and acidic residues" evidence="14">
    <location>
        <begin position="3091"/>
        <end position="3101"/>
    </location>
</feature>
<feature type="domain" description="Ig-like" evidence="18">
    <location>
        <begin position="528"/>
        <end position="607"/>
    </location>
</feature>
<dbReference type="InterPro" id="IPR003961">
    <property type="entry name" value="FN3_dom"/>
</dbReference>
<feature type="domain" description="Ig-like" evidence="18">
    <location>
        <begin position="984"/>
        <end position="1051"/>
    </location>
</feature>
<dbReference type="SUPFAM" id="SSF50729">
    <property type="entry name" value="PH domain-like"/>
    <property type="match status" value="1"/>
</dbReference>
<dbReference type="InterPro" id="IPR013783">
    <property type="entry name" value="Ig-like_fold"/>
</dbReference>
<feature type="domain" description="Ig-like" evidence="18">
    <location>
        <begin position="1334"/>
        <end position="1417"/>
    </location>
</feature>
<dbReference type="Pfam" id="PF00041">
    <property type="entry name" value="fn3"/>
    <property type="match status" value="5"/>
</dbReference>
<keyword evidence="4 13" id="KW-0728">SH3 domain</keyword>
<feature type="domain" description="Fibronectin type-III" evidence="19">
    <location>
        <begin position="6188"/>
        <end position="6280"/>
    </location>
</feature>
<keyword evidence="6" id="KW-0597">Phosphoprotein</keyword>
<feature type="region of interest" description="Disordered" evidence="14">
    <location>
        <begin position="4423"/>
        <end position="4454"/>
    </location>
</feature>
<dbReference type="Gene3D" id="2.30.30.40">
    <property type="entry name" value="SH3 Domains"/>
    <property type="match status" value="1"/>
</dbReference>
<feature type="domain" description="SH3" evidence="15">
    <location>
        <begin position="4461"/>
        <end position="4528"/>
    </location>
</feature>
<keyword evidence="5" id="KW-0963">Cytoplasm</keyword>
<feature type="domain" description="Fibronectin type-III" evidence="19">
    <location>
        <begin position="6790"/>
        <end position="6890"/>
    </location>
</feature>
<feature type="domain" description="Ig-like" evidence="18">
    <location>
        <begin position="1156"/>
        <end position="1239"/>
    </location>
</feature>
<dbReference type="InterPro" id="IPR000219">
    <property type="entry name" value="DH_dom"/>
</dbReference>
<feature type="region of interest" description="Disordered" evidence="14">
    <location>
        <begin position="3191"/>
        <end position="3280"/>
    </location>
</feature>
<feature type="domain" description="Ig-like" evidence="18">
    <location>
        <begin position="3571"/>
        <end position="3660"/>
    </location>
</feature>
<dbReference type="GO" id="GO:0005524">
    <property type="term" value="F:ATP binding"/>
    <property type="evidence" value="ECO:0007669"/>
    <property type="project" value="UniProtKB-KW"/>
</dbReference>
<evidence type="ECO:0000256" key="13">
    <source>
        <dbReference type="PROSITE-ProRule" id="PRU00192"/>
    </source>
</evidence>
<feature type="compositionally biased region" description="Basic and acidic residues" evidence="14">
    <location>
        <begin position="4423"/>
        <end position="4432"/>
    </location>
</feature>
<feature type="domain" description="Ig-like" evidence="18">
    <location>
        <begin position="1245"/>
        <end position="1328"/>
    </location>
</feature>
<feature type="compositionally biased region" description="Basic and acidic residues" evidence="14">
    <location>
        <begin position="189"/>
        <end position="222"/>
    </location>
</feature>
<name>A0AA36EX16_OCTVU</name>
<feature type="region of interest" description="Disordered" evidence="14">
    <location>
        <begin position="189"/>
        <end position="243"/>
    </location>
</feature>
<feature type="region of interest" description="Disordered" evidence="14">
    <location>
        <begin position="4884"/>
        <end position="4913"/>
    </location>
</feature>
<feature type="compositionally biased region" description="Basic and acidic residues" evidence="14">
    <location>
        <begin position="1744"/>
        <end position="1771"/>
    </location>
</feature>
<gene>
    <name evidence="20" type="ORF">OCTVUL_1B022389</name>
</gene>
<feature type="domain" description="Ig-like" evidence="18">
    <location>
        <begin position="341"/>
        <end position="429"/>
    </location>
</feature>
<dbReference type="GO" id="GO:0031430">
    <property type="term" value="C:M band"/>
    <property type="evidence" value="ECO:0007669"/>
    <property type="project" value="UniProtKB-ARBA"/>
</dbReference>
<feature type="region of interest" description="Disordered" evidence="14">
    <location>
        <begin position="1719"/>
        <end position="1830"/>
    </location>
</feature>
<keyword evidence="7" id="KW-0677">Repeat</keyword>
<feature type="region of interest" description="Disordered" evidence="14">
    <location>
        <begin position="3091"/>
        <end position="3123"/>
    </location>
</feature>
<feature type="domain" description="Ig-like" evidence="18">
    <location>
        <begin position="3864"/>
        <end position="3947"/>
    </location>
</feature>
<dbReference type="InterPro" id="IPR055251">
    <property type="entry name" value="SOS1_NGEF_PH"/>
</dbReference>
<dbReference type="PANTHER" id="PTHR35971">
    <property type="entry name" value="SI:DKEY-31G6.6"/>
    <property type="match status" value="1"/>
</dbReference>
<feature type="domain" description="Fibronectin type-III" evidence="19">
    <location>
        <begin position="6591"/>
        <end position="6688"/>
    </location>
</feature>
<feature type="compositionally biased region" description="Basic and acidic residues" evidence="14">
    <location>
        <begin position="3032"/>
        <end position="3041"/>
    </location>
</feature>
<dbReference type="PROSITE" id="PS50010">
    <property type="entry name" value="DH_2"/>
    <property type="match status" value="1"/>
</dbReference>
<dbReference type="SMART" id="SM00060">
    <property type="entry name" value="FN3"/>
    <property type="match status" value="12"/>
</dbReference>
<feature type="compositionally biased region" description="Basic and acidic residues" evidence="14">
    <location>
        <begin position="2047"/>
        <end position="2056"/>
    </location>
</feature>
<dbReference type="FunFam" id="2.60.40.10:FF:000214">
    <property type="entry name" value="titin isoform X1"/>
    <property type="match status" value="6"/>
</dbReference>
<dbReference type="PROSITE" id="PS50003">
    <property type="entry name" value="PH_DOMAIN"/>
    <property type="match status" value="1"/>
</dbReference>
<dbReference type="FunFam" id="2.60.40.10:FF:000425">
    <property type="entry name" value="Myosin light chain kinase"/>
    <property type="match status" value="4"/>
</dbReference>
<feature type="domain" description="Ig-like" evidence="18">
    <location>
        <begin position="4943"/>
        <end position="5031"/>
    </location>
</feature>
<dbReference type="Gene3D" id="2.30.29.30">
    <property type="entry name" value="Pleckstrin-homology domain (PH domain)/Phosphotyrosine-binding domain (PTB)"/>
    <property type="match status" value="1"/>
</dbReference>
<feature type="domain" description="Ig-like" evidence="18">
    <location>
        <begin position="1514"/>
        <end position="1597"/>
    </location>
</feature>
<evidence type="ECO:0000259" key="17">
    <source>
        <dbReference type="PROSITE" id="PS50010"/>
    </source>
</evidence>
<evidence type="ECO:0000313" key="20">
    <source>
        <dbReference type="EMBL" id="CAI9716212.1"/>
    </source>
</evidence>
<evidence type="ECO:0000256" key="6">
    <source>
        <dbReference type="ARBA" id="ARBA00022553"/>
    </source>
</evidence>
<feature type="region of interest" description="Disordered" evidence="14">
    <location>
        <begin position="1987"/>
        <end position="2205"/>
    </location>
</feature>
<comment type="subcellular location">
    <subcellularLocation>
        <location evidence="2">Cytoplasm</location>
    </subcellularLocation>
    <subcellularLocation>
        <location evidence="1">Nucleus</location>
    </subcellularLocation>
</comment>
<keyword evidence="8" id="KW-0547">Nucleotide-binding</keyword>
<feature type="domain" description="Fibronectin type-III" evidence="19">
    <location>
        <begin position="5771"/>
        <end position="5869"/>
    </location>
</feature>
<feature type="domain" description="Ig-like" evidence="18">
    <location>
        <begin position="5434"/>
        <end position="5522"/>
    </location>
</feature>
<feature type="domain" description="Fibronectin type-III" evidence="19">
    <location>
        <begin position="6691"/>
        <end position="6788"/>
    </location>
</feature>
<feature type="domain" description="Ig-like" evidence="18">
    <location>
        <begin position="5536"/>
        <end position="5624"/>
    </location>
</feature>
<dbReference type="Gene3D" id="2.60.40.10">
    <property type="entry name" value="Immunoglobulins"/>
    <property type="match status" value="44"/>
</dbReference>
<feature type="domain" description="Ig-like" evidence="18">
    <location>
        <begin position="5644"/>
        <end position="5732"/>
    </location>
</feature>
<feature type="domain" description="Ig-like" evidence="18">
    <location>
        <begin position="1423"/>
        <end position="1507"/>
    </location>
</feature>
<feature type="domain" description="Ig-like" evidence="18">
    <location>
        <begin position="3765"/>
        <end position="3848"/>
    </location>
</feature>
<keyword evidence="10" id="KW-1015">Disulfide bond</keyword>
<dbReference type="CDD" id="cd00096">
    <property type="entry name" value="Ig"/>
    <property type="match status" value="10"/>
</dbReference>
<dbReference type="SMART" id="SM00326">
    <property type="entry name" value="SH3"/>
    <property type="match status" value="1"/>
</dbReference>
<feature type="domain" description="Ig-like" evidence="18">
    <location>
        <begin position="245"/>
        <end position="333"/>
    </location>
</feature>
<dbReference type="Gene3D" id="1.20.900.10">
    <property type="entry name" value="Dbl homology (DH) domain"/>
    <property type="match status" value="1"/>
</dbReference>
<feature type="compositionally biased region" description="Basic and acidic residues" evidence="14">
    <location>
        <begin position="3227"/>
        <end position="3239"/>
    </location>
</feature>
<evidence type="ECO:0000256" key="9">
    <source>
        <dbReference type="ARBA" id="ARBA00022840"/>
    </source>
</evidence>
<dbReference type="SUPFAM" id="SSF48726">
    <property type="entry name" value="Immunoglobulin"/>
    <property type="match status" value="32"/>
</dbReference>
<feature type="domain" description="Ig-like" evidence="18">
    <location>
        <begin position="435"/>
        <end position="520"/>
    </location>
</feature>
<feature type="domain" description="Ig-like" evidence="18">
    <location>
        <begin position="795"/>
        <end position="874"/>
    </location>
</feature>
<dbReference type="SMART" id="SM00408">
    <property type="entry name" value="IGc2"/>
    <property type="match status" value="32"/>
</dbReference>
<dbReference type="SUPFAM" id="SSF49265">
    <property type="entry name" value="Fibronectin type III"/>
    <property type="match status" value="7"/>
</dbReference>
<proteinExistence type="inferred from homology"/>
<feature type="domain" description="Ig-like" evidence="18">
    <location>
        <begin position="5329"/>
        <end position="5418"/>
    </location>
</feature>
<feature type="domain" description="Ig-like" evidence="18">
    <location>
        <begin position="3387"/>
        <end position="3472"/>
    </location>
</feature>
<feature type="domain" description="Ig-like" evidence="18">
    <location>
        <begin position="3963"/>
        <end position="4046"/>
    </location>
</feature>
<comment type="similarity">
    <text evidence="3">Belongs to the protein kinase superfamily. CAMK Ser/Thr protein kinase family.</text>
</comment>
<dbReference type="Pfam" id="PF22697">
    <property type="entry name" value="SOS1_NGEF_PH"/>
    <property type="match status" value="1"/>
</dbReference>
<feature type="domain" description="Fibronectin type-III" evidence="19">
    <location>
        <begin position="6891"/>
        <end position="6988"/>
    </location>
</feature>
<evidence type="ECO:0000259" key="15">
    <source>
        <dbReference type="PROSITE" id="PS50002"/>
    </source>
</evidence>
<feature type="compositionally biased region" description="Acidic residues" evidence="14">
    <location>
        <begin position="223"/>
        <end position="240"/>
    </location>
</feature>
<dbReference type="InterPro" id="IPR007110">
    <property type="entry name" value="Ig-like_dom"/>
</dbReference>
<dbReference type="InterPro" id="IPR001849">
    <property type="entry name" value="PH_domain"/>
</dbReference>
<dbReference type="GO" id="GO:0045989">
    <property type="term" value="P:positive regulation of striated muscle contraction"/>
    <property type="evidence" value="ECO:0007669"/>
    <property type="project" value="UniProtKB-ARBA"/>
</dbReference>
<dbReference type="FunFam" id="2.60.40.10:FF:000032">
    <property type="entry name" value="palladin isoform X1"/>
    <property type="match status" value="1"/>
</dbReference>
<feature type="domain" description="Ig-like" evidence="18">
    <location>
        <begin position="10"/>
        <end position="101"/>
    </location>
</feature>
<evidence type="ECO:0000256" key="2">
    <source>
        <dbReference type="ARBA" id="ARBA00004496"/>
    </source>
</evidence>